<feature type="domain" description="DH" evidence="5">
    <location>
        <begin position="215"/>
        <end position="406"/>
    </location>
</feature>
<dbReference type="SUPFAM" id="SSF48065">
    <property type="entry name" value="DBL homology domain (DH-domain)"/>
    <property type="match status" value="1"/>
</dbReference>
<organism evidence="7 8">
    <name type="scientific">Athelia psychrophila</name>
    <dbReference type="NCBI Taxonomy" id="1759441"/>
    <lineage>
        <taxon>Eukaryota</taxon>
        <taxon>Fungi</taxon>
        <taxon>Dikarya</taxon>
        <taxon>Basidiomycota</taxon>
        <taxon>Agaricomycotina</taxon>
        <taxon>Agaricomycetes</taxon>
        <taxon>Agaricomycetidae</taxon>
        <taxon>Atheliales</taxon>
        <taxon>Atheliaceae</taxon>
        <taxon>Athelia</taxon>
    </lineage>
</organism>
<gene>
    <name evidence="7" type="ORF">FIBSPDRAFT_857952</name>
</gene>
<feature type="region of interest" description="Disordered" evidence="3">
    <location>
        <begin position="60"/>
        <end position="174"/>
    </location>
</feature>
<dbReference type="InterPro" id="IPR041675">
    <property type="entry name" value="PH_5"/>
</dbReference>
<dbReference type="Gene3D" id="1.20.900.10">
    <property type="entry name" value="Dbl homology (DH) domain"/>
    <property type="match status" value="1"/>
</dbReference>
<dbReference type="AlphaFoldDB" id="A0A166MAX3"/>
<dbReference type="SUPFAM" id="SSF50729">
    <property type="entry name" value="PH domain-like"/>
    <property type="match status" value="1"/>
</dbReference>
<dbReference type="Pfam" id="PF15405">
    <property type="entry name" value="PH_5"/>
    <property type="match status" value="1"/>
</dbReference>
<dbReference type="Proteomes" id="UP000076532">
    <property type="component" value="Unassembled WGS sequence"/>
</dbReference>
<proteinExistence type="predicted"/>
<keyword evidence="8" id="KW-1185">Reference proteome</keyword>
<dbReference type="InterPro" id="IPR052233">
    <property type="entry name" value="Rho-type_GEFs"/>
</dbReference>
<dbReference type="InterPro" id="IPR001849">
    <property type="entry name" value="PH_domain"/>
</dbReference>
<evidence type="ECO:0000259" key="6">
    <source>
        <dbReference type="PROSITE" id="PS50219"/>
    </source>
</evidence>
<dbReference type="EMBL" id="KV417530">
    <property type="protein sequence ID" value="KZP23810.1"/>
    <property type="molecule type" value="Genomic_DNA"/>
</dbReference>
<evidence type="ECO:0000259" key="4">
    <source>
        <dbReference type="PROSITE" id="PS50003"/>
    </source>
</evidence>
<evidence type="ECO:0000313" key="8">
    <source>
        <dbReference type="Proteomes" id="UP000076532"/>
    </source>
</evidence>
<keyword evidence="2" id="KW-0344">Guanine-nucleotide releasing factor</keyword>
<dbReference type="PANTHER" id="PTHR46572">
    <property type="entry name" value="RHO1 GDP-GTP EXCHANGE PROTEIN 1-RELATED"/>
    <property type="match status" value="1"/>
</dbReference>
<dbReference type="InterPro" id="IPR000219">
    <property type="entry name" value="DH_dom"/>
</dbReference>
<dbReference type="Pfam" id="PF00621">
    <property type="entry name" value="RhoGEF"/>
    <property type="match status" value="1"/>
</dbReference>
<feature type="domain" description="CNH" evidence="6">
    <location>
        <begin position="608"/>
        <end position="917"/>
    </location>
</feature>
<dbReference type="CDD" id="cd00160">
    <property type="entry name" value="RhoGEF"/>
    <property type="match status" value="1"/>
</dbReference>
<dbReference type="InterPro" id="IPR001180">
    <property type="entry name" value="CNH_dom"/>
</dbReference>
<evidence type="ECO:0000256" key="1">
    <source>
        <dbReference type="ARBA" id="ARBA00022553"/>
    </source>
</evidence>
<dbReference type="SMART" id="SM00325">
    <property type="entry name" value="RhoGEF"/>
    <property type="match status" value="1"/>
</dbReference>
<evidence type="ECO:0000313" key="7">
    <source>
        <dbReference type="EMBL" id="KZP23810.1"/>
    </source>
</evidence>
<dbReference type="Gene3D" id="2.30.29.30">
    <property type="entry name" value="Pleckstrin-homology domain (PH domain)/Phosphotyrosine-binding domain (PTB)"/>
    <property type="match status" value="1"/>
</dbReference>
<dbReference type="InterPro" id="IPR035899">
    <property type="entry name" value="DBL_dom_sf"/>
</dbReference>
<dbReference type="STRING" id="436010.A0A166MAX3"/>
<dbReference type="PROSITE" id="PS50003">
    <property type="entry name" value="PH_DOMAIN"/>
    <property type="match status" value="1"/>
</dbReference>
<dbReference type="PROSITE" id="PS50219">
    <property type="entry name" value="CNH"/>
    <property type="match status" value="1"/>
</dbReference>
<dbReference type="PANTHER" id="PTHR46572:SF1">
    <property type="entry name" value="RHO1 GUANINE NUCLEOTIDE EXCHANGE FACTOR TUS1"/>
    <property type="match status" value="1"/>
</dbReference>
<dbReference type="PROSITE" id="PS50010">
    <property type="entry name" value="DH_2"/>
    <property type="match status" value="1"/>
</dbReference>
<dbReference type="Pfam" id="PF00780">
    <property type="entry name" value="CNH"/>
    <property type="match status" value="1"/>
</dbReference>
<name>A0A166MAX3_9AGAM</name>
<dbReference type="OrthoDB" id="2272012at2759"/>
<sequence>MQGMHYYDNRPHPHINIPPGARPPVNPTSPESYAPYAFEDLPPGFVPNYWGMQNGSSSSLLSVHSPRYHPQQEFSDPPSRPHSRSRSVFEPPAEYQAFPSEGSLYRTTSHRVTHSPIPSIHRNSKSDAYIGSPNSYVPDIPSGRGSPASSYHEEIPTNDVSVVTEPEPEPTSIEDLDPEEALVRFQATNLPDRDEEWYKMVPKEAREALGDREVQRQSVLFEVFKSERDYVHDMELIEAVFVDPLRNASPPVIEPHRLQGFLSEVFWNLRDILVHHRRMLGALFARQRDQHPLVQSVADIILDTSLLWRDEYESYIKHYPLAEARHRAELKRSQPYRDFIQKCSQDPRIRKRDLITFLSRPVTRLPRLSLVLEHIHKLTDADHPDLETLPLLLIILSDFIKSTQPGILAAESKVKFWDLGESLVYQKGEIIDMDFYDEARTLVYSGPLSRRQRSETDWHGWNDYFVALLDNFLLLTREEKRSNGTCRRHVSSRPLPLEYLRLGAFDGASENRKVGAEDGGILQSLRFKAKPLFPFTVYHAASKAGRRYTLFASSEAVRQKWKDALDNALAVYRARQEANQWFVLKTLDDGCFRSPGSQPAYSSGARFSGKVTNAVPFSSSGKNYIAVACSAGVFVAVRGDAKFTRVLQFSNPSTMLALQDFNKFVVLHEACLYSYSLDLMARVIRHPSSLKSFEASMEKIAGQEGSVLLARSGRVGNRILLIYVVKKLLQVTVHTMEAIHPGNNMAPSRHSSAAQSFRPFGGPFYIPKDAHDVTPLVKTIAVSTEKGIIIIDPTNIQKSVVTIVPDLSNAADSPLMADLKTRCDNARPLGLVRCDADELLVIYDTMGCYITKHGTPSRACGYIRWEVKVTSFAHRGENVLLFSTEFIEVRNVKNGGRIVQVIEGKDIRLLHAGPAGSNGDTILFSQAGKKDDKDGLSDDITEMIETRALARSPSTATTRSATSAGDNLWDEWDM</sequence>
<feature type="region of interest" description="Disordered" evidence="3">
    <location>
        <begin position="1"/>
        <end position="28"/>
    </location>
</feature>
<evidence type="ECO:0000256" key="2">
    <source>
        <dbReference type="ARBA" id="ARBA00022658"/>
    </source>
</evidence>
<feature type="domain" description="PH" evidence="4">
    <location>
        <begin position="441"/>
        <end position="570"/>
    </location>
</feature>
<accession>A0A166MAX3</accession>
<dbReference type="GO" id="GO:0005085">
    <property type="term" value="F:guanyl-nucleotide exchange factor activity"/>
    <property type="evidence" value="ECO:0007669"/>
    <property type="project" value="UniProtKB-KW"/>
</dbReference>
<protein>
    <recommendedName>
        <fullName evidence="9">Dbl homology domain-containing protein</fullName>
    </recommendedName>
</protein>
<dbReference type="SMART" id="SM00233">
    <property type="entry name" value="PH"/>
    <property type="match status" value="1"/>
</dbReference>
<evidence type="ECO:0008006" key="9">
    <source>
        <dbReference type="Google" id="ProtNLM"/>
    </source>
</evidence>
<keyword evidence="1" id="KW-0597">Phosphoprotein</keyword>
<evidence type="ECO:0000259" key="5">
    <source>
        <dbReference type="PROSITE" id="PS50010"/>
    </source>
</evidence>
<evidence type="ECO:0000256" key="3">
    <source>
        <dbReference type="SAM" id="MobiDB-lite"/>
    </source>
</evidence>
<reference evidence="7 8" key="1">
    <citation type="journal article" date="2016" name="Mol. Biol. Evol.">
        <title>Comparative Genomics of Early-Diverging Mushroom-Forming Fungi Provides Insights into the Origins of Lignocellulose Decay Capabilities.</title>
        <authorList>
            <person name="Nagy L.G."/>
            <person name="Riley R."/>
            <person name="Tritt A."/>
            <person name="Adam C."/>
            <person name="Daum C."/>
            <person name="Floudas D."/>
            <person name="Sun H."/>
            <person name="Yadav J.S."/>
            <person name="Pangilinan J."/>
            <person name="Larsson K.H."/>
            <person name="Matsuura K."/>
            <person name="Barry K."/>
            <person name="Labutti K."/>
            <person name="Kuo R."/>
            <person name="Ohm R.A."/>
            <person name="Bhattacharya S.S."/>
            <person name="Shirouzu T."/>
            <person name="Yoshinaga Y."/>
            <person name="Martin F.M."/>
            <person name="Grigoriev I.V."/>
            <person name="Hibbett D.S."/>
        </authorList>
    </citation>
    <scope>NUCLEOTIDE SEQUENCE [LARGE SCALE GENOMIC DNA]</scope>
    <source>
        <strain evidence="7 8">CBS 109695</strain>
    </source>
</reference>
<dbReference type="InterPro" id="IPR011993">
    <property type="entry name" value="PH-like_dom_sf"/>
</dbReference>